<dbReference type="FunFam" id="1.10.287.180:FF:000001">
    <property type="entry name" value="Transcription elongation factor GreA"/>
    <property type="match status" value="1"/>
</dbReference>
<dbReference type="InterPro" id="IPR023459">
    <property type="entry name" value="Tscrpt_elong_fac_GreA/B_fam"/>
</dbReference>
<protein>
    <recommendedName>
        <fullName evidence="2 8">Transcription elongation factor GreA</fullName>
    </recommendedName>
    <alternativeName>
        <fullName evidence="7 8">Transcript cleavage factor GreA</fullName>
    </alternativeName>
</protein>
<dbReference type="Pfam" id="PF03449">
    <property type="entry name" value="GreA_GreB_N"/>
    <property type="match status" value="1"/>
</dbReference>
<dbReference type="RefSeq" id="WP_179237386.1">
    <property type="nucleotide sequence ID" value="NZ_JACBNQ010000004.1"/>
</dbReference>
<evidence type="ECO:0000313" key="14">
    <source>
        <dbReference type="Proteomes" id="UP000611629"/>
    </source>
</evidence>
<feature type="compositionally biased region" description="Basic and acidic residues" evidence="10">
    <location>
        <begin position="48"/>
        <end position="61"/>
    </location>
</feature>
<dbReference type="PROSITE" id="PS00829">
    <property type="entry name" value="GREAB_1"/>
    <property type="match status" value="1"/>
</dbReference>
<dbReference type="InterPro" id="IPR001437">
    <property type="entry name" value="Tscrpt_elong_fac_GreA/B_C"/>
</dbReference>
<evidence type="ECO:0000256" key="7">
    <source>
        <dbReference type="ARBA" id="ARBA00030776"/>
    </source>
</evidence>
<dbReference type="FunFam" id="3.10.50.30:FF:000001">
    <property type="entry name" value="Transcription elongation factor GreA"/>
    <property type="match status" value="1"/>
</dbReference>
<accession>A0A974GW47</accession>
<dbReference type="GO" id="GO:0003746">
    <property type="term" value="F:translation elongation factor activity"/>
    <property type="evidence" value="ECO:0007669"/>
    <property type="project" value="UniProtKB-KW"/>
</dbReference>
<dbReference type="AlphaFoldDB" id="A0A974GW47"/>
<dbReference type="InterPro" id="IPR006359">
    <property type="entry name" value="Tscrpt_elong_fac_GreA"/>
</dbReference>
<dbReference type="NCBIfam" id="NF001263">
    <property type="entry name" value="PRK00226.1-4"/>
    <property type="match status" value="1"/>
</dbReference>
<keyword evidence="4 8" id="KW-0238">DNA-binding</keyword>
<evidence type="ECO:0000256" key="9">
    <source>
        <dbReference type="RuleBase" id="RU000556"/>
    </source>
</evidence>
<dbReference type="Pfam" id="PF01272">
    <property type="entry name" value="GreA_GreB"/>
    <property type="match status" value="1"/>
</dbReference>
<evidence type="ECO:0000259" key="12">
    <source>
        <dbReference type="Pfam" id="PF03449"/>
    </source>
</evidence>
<dbReference type="InterPro" id="IPR028624">
    <property type="entry name" value="Tscrpt_elong_fac_GreA/B"/>
</dbReference>
<dbReference type="InterPro" id="IPR022691">
    <property type="entry name" value="Tscrpt_elong_fac_GreA/B_N"/>
</dbReference>
<organism evidence="13 14">
    <name type="scientific">Sedimentibacter hydroxybenzoicus DSM 7310</name>
    <dbReference type="NCBI Taxonomy" id="1123245"/>
    <lineage>
        <taxon>Bacteria</taxon>
        <taxon>Bacillati</taxon>
        <taxon>Bacillota</taxon>
        <taxon>Tissierellia</taxon>
        <taxon>Sedimentibacter</taxon>
    </lineage>
</organism>
<keyword evidence="5 8" id="KW-0804">Transcription</keyword>
<evidence type="ECO:0000313" key="13">
    <source>
        <dbReference type="EMBL" id="NYB73690.1"/>
    </source>
</evidence>
<sequence>MEAKEILVTEAGYKELVDELEYRKTKLRKEISERIKGALQEGDLSENAEYHESKEEQNKNESRIIVLEHTLKYTKIVKHNEKKKDTVQIGSRVKIEDLEFDEILELSIVGATEADPVTGKISNVSPLGSALLGKKKGVTVSVDSPGGVVKYEILEVN</sequence>
<gene>
    <name evidence="8 13" type="primary">greA</name>
    <name evidence="13" type="ORF">HZF24_05995</name>
</gene>
<comment type="function">
    <text evidence="6 8 9">Necessary for efficient RNA polymerase transcription elongation past template-encoded arresting sites. The arresting sites in DNA have the property of trapping a certain fraction of elongating RNA polymerases that pass through, resulting in locked ternary complexes. Cleavage of the nascent transcript by cleavage factors such as GreA or GreB allows the resumption of elongation from the new 3'terminus. GreA releases sequences of 2 to 3 nucleotides.</text>
</comment>
<dbReference type="GO" id="GO:0006354">
    <property type="term" value="P:DNA-templated transcription elongation"/>
    <property type="evidence" value="ECO:0007669"/>
    <property type="project" value="TreeGrafter"/>
</dbReference>
<dbReference type="GO" id="GO:0070063">
    <property type="term" value="F:RNA polymerase binding"/>
    <property type="evidence" value="ECO:0007669"/>
    <property type="project" value="InterPro"/>
</dbReference>
<keyword evidence="13" id="KW-0648">Protein biosynthesis</keyword>
<dbReference type="InterPro" id="IPR018151">
    <property type="entry name" value="TF_GreA/GreB_CS"/>
</dbReference>
<evidence type="ECO:0000259" key="11">
    <source>
        <dbReference type="Pfam" id="PF01272"/>
    </source>
</evidence>
<feature type="domain" description="Transcription elongation factor GreA/GreB N-terminal" evidence="12">
    <location>
        <begin position="6"/>
        <end position="76"/>
    </location>
</feature>
<evidence type="ECO:0000256" key="6">
    <source>
        <dbReference type="ARBA" id="ARBA00024916"/>
    </source>
</evidence>
<evidence type="ECO:0000256" key="3">
    <source>
        <dbReference type="ARBA" id="ARBA00023015"/>
    </source>
</evidence>
<dbReference type="InterPro" id="IPR036805">
    <property type="entry name" value="Tscrpt_elong_fac_GreA/B_N_sf"/>
</dbReference>
<dbReference type="PIRSF" id="PIRSF006092">
    <property type="entry name" value="GreA_GreB"/>
    <property type="match status" value="1"/>
</dbReference>
<evidence type="ECO:0000256" key="8">
    <source>
        <dbReference type="HAMAP-Rule" id="MF_00105"/>
    </source>
</evidence>
<dbReference type="HAMAP" id="MF_00105">
    <property type="entry name" value="GreA_GreB"/>
    <property type="match status" value="1"/>
</dbReference>
<proteinExistence type="inferred from homology"/>
<comment type="similarity">
    <text evidence="1 8 9">Belongs to the GreA/GreB family.</text>
</comment>
<dbReference type="PANTHER" id="PTHR30437">
    <property type="entry name" value="TRANSCRIPTION ELONGATION FACTOR GREA"/>
    <property type="match status" value="1"/>
</dbReference>
<keyword evidence="3 8" id="KW-0805">Transcription regulation</keyword>
<reference evidence="13" key="1">
    <citation type="submission" date="2020-07" db="EMBL/GenBank/DDBJ databases">
        <title>Genomic analysis of a strain of Sedimentibacter Hydroxybenzoicus DSM7310.</title>
        <authorList>
            <person name="Ma S."/>
        </authorList>
    </citation>
    <scope>NUCLEOTIDE SEQUENCE</scope>
    <source>
        <strain evidence="13">DSM 7310</strain>
    </source>
</reference>
<evidence type="ECO:0000256" key="5">
    <source>
        <dbReference type="ARBA" id="ARBA00023163"/>
    </source>
</evidence>
<evidence type="ECO:0000256" key="1">
    <source>
        <dbReference type="ARBA" id="ARBA00008213"/>
    </source>
</evidence>
<dbReference type="PANTHER" id="PTHR30437:SF4">
    <property type="entry name" value="TRANSCRIPTION ELONGATION FACTOR GREA"/>
    <property type="match status" value="1"/>
</dbReference>
<feature type="region of interest" description="Disordered" evidence="10">
    <location>
        <begin position="42"/>
        <end position="61"/>
    </location>
</feature>
<dbReference type="NCBIfam" id="TIGR01462">
    <property type="entry name" value="greA"/>
    <property type="match status" value="1"/>
</dbReference>
<evidence type="ECO:0000256" key="2">
    <source>
        <dbReference type="ARBA" id="ARBA00013729"/>
    </source>
</evidence>
<dbReference type="GO" id="GO:0003677">
    <property type="term" value="F:DNA binding"/>
    <property type="evidence" value="ECO:0007669"/>
    <property type="project" value="UniProtKB-UniRule"/>
</dbReference>
<comment type="caution">
    <text evidence="13">The sequence shown here is derived from an EMBL/GenBank/DDBJ whole genome shotgun (WGS) entry which is preliminary data.</text>
</comment>
<name>A0A974GW47_SEDHY</name>
<dbReference type="GO" id="GO:0032784">
    <property type="term" value="P:regulation of DNA-templated transcription elongation"/>
    <property type="evidence" value="ECO:0007669"/>
    <property type="project" value="UniProtKB-UniRule"/>
</dbReference>
<keyword evidence="14" id="KW-1185">Reference proteome</keyword>
<dbReference type="Proteomes" id="UP000611629">
    <property type="component" value="Unassembled WGS sequence"/>
</dbReference>
<dbReference type="InterPro" id="IPR036953">
    <property type="entry name" value="GreA/GreB_C_sf"/>
</dbReference>
<dbReference type="Gene3D" id="3.10.50.30">
    <property type="entry name" value="Transcription elongation factor, GreA/GreB, C-terminal domain"/>
    <property type="match status" value="1"/>
</dbReference>
<evidence type="ECO:0000256" key="4">
    <source>
        <dbReference type="ARBA" id="ARBA00023125"/>
    </source>
</evidence>
<evidence type="ECO:0000256" key="10">
    <source>
        <dbReference type="SAM" id="MobiDB-lite"/>
    </source>
</evidence>
<dbReference type="Gene3D" id="1.10.287.180">
    <property type="entry name" value="Transcription elongation factor, GreA/GreB, N-terminal domain"/>
    <property type="match status" value="1"/>
</dbReference>
<dbReference type="SUPFAM" id="SSF54534">
    <property type="entry name" value="FKBP-like"/>
    <property type="match status" value="1"/>
</dbReference>
<dbReference type="EMBL" id="JACBNQ010000004">
    <property type="protein sequence ID" value="NYB73690.1"/>
    <property type="molecule type" value="Genomic_DNA"/>
</dbReference>
<feature type="domain" description="Transcription elongation factor GreA/GreB C-terminal" evidence="11">
    <location>
        <begin position="83"/>
        <end position="157"/>
    </location>
</feature>
<keyword evidence="13" id="KW-0251">Elongation factor</keyword>
<dbReference type="SUPFAM" id="SSF46557">
    <property type="entry name" value="GreA transcript cleavage protein, N-terminal domain"/>
    <property type="match status" value="1"/>
</dbReference>